<protein>
    <submittedName>
        <fullName evidence="2">Uncharacterized protein</fullName>
    </submittedName>
</protein>
<sequence>MYNNGSYSQLVSFGLGLFTQHKVIYICTHITILLSPNANSSLITESWTVGSLSHEACGGVSSVVIFRHQGDGGSSNLPQRFSLPPRSNASTLKPAPCSPHGASGYCPFNGFHNTVHPDSTPQTPETGQRNLQRVKETSSVSERKTLRQ</sequence>
<feature type="region of interest" description="Disordered" evidence="1">
    <location>
        <begin position="113"/>
        <end position="148"/>
    </location>
</feature>
<reference evidence="2" key="1">
    <citation type="submission" date="2014-11" db="EMBL/GenBank/DDBJ databases">
        <authorList>
            <person name="Amaro Gonzalez C."/>
        </authorList>
    </citation>
    <scope>NUCLEOTIDE SEQUENCE</scope>
</reference>
<reference evidence="2" key="2">
    <citation type="journal article" date="2015" name="Fish Shellfish Immunol.">
        <title>Early steps in the European eel (Anguilla anguilla)-Vibrio vulnificus interaction in the gills: Role of the RtxA13 toxin.</title>
        <authorList>
            <person name="Callol A."/>
            <person name="Pajuelo D."/>
            <person name="Ebbesson L."/>
            <person name="Teles M."/>
            <person name="MacKenzie S."/>
            <person name="Amaro C."/>
        </authorList>
    </citation>
    <scope>NUCLEOTIDE SEQUENCE</scope>
</reference>
<feature type="region of interest" description="Disordered" evidence="1">
    <location>
        <begin position="71"/>
        <end position="98"/>
    </location>
</feature>
<evidence type="ECO:0000313" key="2">
    <source>
        <dbReference type="EMBL" id="JAH93384.1"/>
    </source>
</evidence>
<feature type="compositionally biased region" description="Basic and acidic residues" evidence="1">
    <location>
        <begin position="133"/>
        <end position="148"/>
    </location>
</feature>
<accession>A0A0E9WSI1</accession>
<evidence type="ECO:0000256" key="1">
    <source>
        <dbReference type="SAM" id="MobiDB-lite"/>
    </source>
</evidence>
<dbReference type="EMBL" id="GBXM01015193">
    <property type="protein sequence ID" value="JAH93384.1"/>
    <property type="molecule type" value="Transcribed_RNA"/>
</dbReference>
<feature type="compositionally biased region" description="Polar residues" evidence="1">
    <location>
        <begin position="74"/>
        <end position="91"/>
    </location>
</feature>
<feature type="compositionally biased region" description="Polar residues" evidence="1">
    <location>
        <begin position="116"/>
        <end position="131"/>
    </location>
</feature>
<organism evidence="2">
    <name type="scientific">Anguilla anguilla</name>
    <name type="common">European freshwater eel</name>
    <name type="synonym">Muraena anguilla</name>
    <dbReference type="NCBI Taxonomy" id="7936"/>
    <lineage>
        <taxon>Eukaryota</taxon>
        <taxon>Metazoa</taxon>
        <taxon>Chordata</taxon>
        <taxon>Craniata</taxon>
        <taxon>Vertebrata</taxon>
        <taxon>Euteleostomi</taxon>
        <taxon>Actinopterygii</taxon>
        <taxon>Neopterygii</taxon>
        <taxon>Teleostei</taxon>
        <taxon>Anguilliformes</taxon>
        <taxon>Anguillidae</taxon>
        <taxon>Anguilla</taxon>
    </lineage>
</organism>
<dbReference type="AlphaFoldDB" id="A0A0E9WSI1"/>
<proteinExistence type="predicted"/>
<name>A0A0E9WSI1_ANGAN</name>